<proteinExistence type="inferred from homology"/>
<evidence type="ECO:0000313" key="4">
    <source>
        <dbReference type="Proteomes" id="UP000199318"/>
    </source>
</evidence>
<dbReference type="OrthoDB" id="1645729at2"/>
<dbReference type="InterPro" id="IPR035903">
    <property type="entry name" value="HesB-like_dom_sf"/>
</dbReference>
<reference evidence="4" key="1">
    <citation type="submission" date="2016-10" db="EMBL/GenBank/DDBJ databases">
        <authorList>
            <person name="de Groot N.N."/>
        </authorList>
    </citation>
    <scope>NUCLEOTIDE SEQUENCE [LARGE SCALE GENOMIC DNA]</scope>
    <source>
        <strain evidence="4">10nlg</strain>
    </source>
</reference>
<keyword evidence="4" id="KW-1185">Reference proteome</keyword>
<dbReference type="RefSeq" id="WP_093073730.1">
    <property type="nucleotide sequence ID" value="NZ_FOGV01000020.1"/>
</dbReference>
<accession>A0A1H9VE76</accession>
<evidence type="ECO:0000256" key="1">
    <source>
        <dbReference type="ARBA" id="ARBA00006718"/>
    </source>
</evidence>
<dbReference type="EMBL" id="FOGV01000020">
    <property type="protein sequence ID" value="SES20100.1"/>
    <property type="molecule type" value="Genomic_DNA"/>
</dbReference>
<comment type="similarity">
    <text evidence="1">Belongs to the HesB/IscA family.</text>
</comment>
<dbReference type="AlphaFoldDB" id="A0A1H9VE76"/>
<protein>
    <submittedName>
        <fullName evidence="3">Uncharacterized protein YneR</fullName>
    </submittedName>
</protein>
<dbReference type="Proteomes" id="UP000199318">
    <property type="component" value="Unassembled WGS sequence"/>
</dbReference>
<dbReference type="PIRSF" id="PIRSF034852">
    <property type="entry name" value="UCP034852"/>
    <property type="match status" value="1"/>
</dbReference>
<dbReference type="Pfam" id="PF01521">
    <property type="entry name" value="Fe-S_biosyn"/>
    <property type="match status" value="1"/>
</dbReference>
<dbReference type="SUPFAM" id="SSF89360">
    <property type="entry name" value="HesB-like domain"/>
    <property type="match status" value="1"/>
</dbReference>
<name>A0A1H9VE76_9BACI</name>
<comment type="caution">
    <text evidence="3">The sequence shown here is derived from an EMBL/GenBank/DDBJ whole genome shotgun (WGS) entry which is preliminary data.</text>
</comment>
<gene>
    <name evidence="3" type="ORF">SAMN05444126_12022</name>
</gene>
<evidence type="ECO:0000313" key="3">
    <source>
        <dbReference type="EMBL" id="SES20100.1"/>
    </source>
</evidence>
<evidence type="ECO:0000259" key="2">
    <source>
        <dbReference type="Pfam" id="PF01521"/>
    </source>
</evidence>
<dbReference type="InterPro" id="IPR000361">
    <property type="entry name" value="ATAP_core_dom"/>
</dbReference>
<feature type="domain" description="Core" evidence="2">
    <location>
        <begin position="1"/>
        <end position="86"/>
    </location>
</feature>
<dbReference type="STRING" id="1464123.SAMN05444126_12022"/>
<dbReference type="InterPro" id="IPR008326">
    <property type="entry name" value="PdhI-like"/>
</dbReference>
<sequence length="95" mass="10936">MNMTVTERAGKWFEEEMGVHKGDAVQFFVRYGGDANFQSGFSLAVALKKPDEPALMTEMNGITFYVEQKDSWYFDNTDFTVDYDDDIGEIRYLHG</sequence>
<organism evidence="3 4">
    <name type="scientific">Salisediminibacterium halotolerans</name>
    <dbReference type="NCBI Taxonomy" id="517425"/>
    <lineage>
        <taxon>Bacteria</taxon>
        <taxon>Bacillati</taxon>
        <taxon>Bacillota</taxon>
        <taxon>Bacilli</taxon>
        <taxon>Bacillales</taxon>
        <taxon>Bacillaceae</taxon>
        <taxon>Salisediminibacterium</taxon>
    </lineage>
</organism>